<dbReference type="Gramene" id="AET2Gv20320600.24">
    <property type="protein sequence ID" value="AET2Gv20320600.24"/>
    <property type="gene ID" value="AET2Gv20320600"/>
</dbReference>
<organism evidence="1 2">
    <name type="scientific">Aegilops tauschii subsp. strangulata</name>
    <name type="common">Goatgrass</name>
    <dbReference type="NCBI Taxonomy" id="200361"/>
    <lineage>
        <taxon>Eukaryota</taxon>
        <taxon>Viridiplantae</taxon>
        <taxon>Streptophyta</taxon>
        <taxon>Embryophyta</taxon>
        <taxon>Tracheophyta</taxon>
        <taxon>Spermatophyta</taxon>
        <taxon>Magnoliopsida</taxon>
        <taxon>Liliopsida</taxon>
        <taxon>Poales</taxon>
        <taxon>Poaceae</taxon>
        <taxon>BOP clade</taxon>
        <taxon>Pooideae</taxon>
        <taxon>Triticodae</taxon>
        <taxon>Triticeae</taxon>
        <taxon>Triticinae</taxon>
        <taxon>Aegilops</taxon>
    </lineage>
</organism>
<reference evidence="1" key="4">
    <citation type="submission" date="2019-03" db="UniProtKB">
        <authorList>
            <consortium name="EnsemblPlants"/>
        </authorList>
    </citation>
    <scope>IDENTIFICATION</scope>
</reference>
<dbReference type="EnsemblPlants" id="AET2Gv20320600.27">
    <property type="protein sequence ID" value="AET2Gv20320600.27"/>
    <property type="gene ID" value="AET2Gv20320600"/>
</dbReference>
<reference evidence="1" key="5">
    <citation type="journal article" date="2021" name="G3 (Bethesda)">
        <title>Aegilops tauschii genome assembly Aet v5.0 features greater sequence contiguity and improved annotation.</title>
        <authorList>
            <person name="Wang L."/>
            <person name="Zhu T."/>
            <person name="Rodriguez J.C."/>
            <person name="Deal K.R."/>
            <person name="Dubcovsky J."/>
            <person name="McGuire P.E."/>
            <person name="Lux T."/>
            <person name="Spannagl M."/>
            <person name="Mayer K.F.X."/>
            <person name="Baldrich P."/>
            <person name="Meyers B.C."/>
            <person name="Huo N."/>
            <person name="Gu Y.Q."/>
            <person name="Zhou H."/>
            <person name="Devos K.M."/>
            <person name="Bennetzen J.L."/>
            <person name="Unver T."/>
            <person name="Budak H."/>
            <person name="Gulick P.J."/>
            <person name="Galiba G."/>
            <person name="Kalapos B."/>
            <person name="Nelson D.R."/>
            <person name="Li P."/>
            <person name="You F.M."/>
            <person name="Luo M.C."/>
            <person name="Dvorak J."/>
        </authorList>
    </citation>
    <scope>NUCLEOTIDE SEQUENCE [LARGE SCALE GENOMIC DNA]</scope>
    <source>
        <strain evidence="1">cv. AL8/78</strain>
    </source>
</reference>
<evidence type="ECO:0000313" key="2">
    <source>
        <dbReference type="Proteomes" id="UP000015105"/>
    </source>
</evidence>
<accession>A0A453B0D4</accession>
<reference evidence="2" key="1">
    <citation type="journal article" date="2014" name="Science">
        <title>Ancient hybridizations among the ancestral genomes of bread wheat.</title>
        <authorList>
            <consortium name="International Wheat Genome Sequencing Consortium,"/>
            <person name="Marcussen T."/>
            <person name="Sandve S.R."/>
            <person name="Heier L."/>
            <person name="Spannagl M."/>
            <person name="Pfeifer M."/>
            <person name="Jakobsen K.S."/>
            <person name="Wulff B.B."/>
            <person name="Steuernagel B."/>
            <person name="Mayer K.F."/>
            <person name="Olsen O.A."/>
        </authorList>
    </citation>
    <scope>NUCLEOTIDE SEQUENCE [LARGE SCALE GENOMIC DNA]</scope>
    <source>
        <strain evidence="2">cv. AL8/78</strain>
    </source>
</reference>
<dbReference type="Proteomes" id="UP000015105">
    <property type="component" value="Chromosome 2D"/>
</dbReference>
<protein>
    <submittedName>
        <fullName evidence="1">Uncharacterized protein</fullName>
    </submittedName>
</protein>
<reference evidence="2" key="2">
    <citation type="journal article" date="2017" name="Nat. Plants">
        <title>The Aegilops tauschii genome reveals multiple impacts of transposons.</title>
        <authorList>
            <person name="Zhao G."/>
            <person name="Zou C."/>
            <person name="Li K."/>
            <person name="Wang K."/>
            <person name="Li T."/>
            <person name="Gao L."/>
            <person name="Zhang X."/>
            <person name="Wang H."/>
            <person name="Yang Z."/>
            <person name="Liu X."/>
            <person name="Jiang W."/>
            <person name="Mao L."/>
            <person name="Kong X."/>
            <person name="Jiao Y."/>
            <person name="Jia J."/>
        </authorList>
    </citation>
    <scope>NUCLEOTIDE SEQUENCE [LARGE SCALE GENOMIC DNA]</scope>
    <source>
        <strain evidence="2">cv. AL8/78</strain>
    </source>
</reference>
<dbReference type="Gramene" id="AET2Gv20320600.23">
    <property type="protein sequence ID" value="AET2Gv20320600.23"/>
    <property type="gene ID" value="AET2Gv20320600"/>
</dbReference>
<dbReference type="EnsemblPlants" id="AET2Gv20320600.28">
    <property type="protein sequence ID" value="AET2Gv20320600.28"/>
    <property type="gene ID" value="AET2Gv20320600"/>
</dbReference>
<keyword evidence="2" id="KW-1185">Reference proteome</keyword>
<dbReference type="EnsemblPlants" id="AET2Gv20320600.23">
    <property type="protein sequence ID" value="AET2Gv20320600.23"/>
    <property type="gene ID" value="AET2Gv20320600"/>
</dbReference>
<proteinExistence type="predicted"/>
<sequence>MDNDHTLEPATYKQRCLLFCKLDHQINYYRKKKLRTITLNYCRKGKSSLKLTTIIFTDVLLFRLIMNYYGKNKQLN</sequence>
<dbReference type="EnsemblPlants" id="AET2Gv20320600.24">
    <property type="protein sequence ID" value="AET2Gv20320600.24"/>
    <property type="gene ID" value="AET2Gv20320600"/>
</dbReference>
<name>A0A453B0D4_AEGTS</name>
<reference evidence="1" key="3">
    <citation type="journal article" date="2017" name="Nature">
        <title>Genome sequence of the progenitor of the wheat D genome Aegilops tauschii.</title>
        <authorList>
            <person name="Luo M.C."/>
            <person name="Gu Y.Q."/>
            <person name="Puiu D."/>
            <person name="Wang H."/>
            <person name="Twardziok S.O."/>
            <person name="Deal K.R."/>
            <person name="Huo N."/>
            <person name="Zhu T."/>
            <person name="Wang L."/>
            <person name="Wang Y."/>
            <person name="McGuire P.E."/>
            <person name="Liu S."/>
            <person name="Long H."/>
            <person name="Ramasamy R.K."/>
            <person name="Rodriguez J.C."/>
            <person name="Van S.L."/>
            <person name="Yuan L."/>
            <person name="Wang Z."/>
            <person name="Xia Z."/>
            <person name="Xiao L."/>
            <person name="Anderson O.D."/>
            <person name="Ouyang S."/>
            <person name="Liang Y."/>
            <person name="Zimin A.V."/>
            <person name="Pertea G."/>
            <person name="Qi P."/>
            <person name="Bennetzen J.L."/>
            <person name="Dai X."/>
            <person name="Dawson M.W."/>
            <person name="Muller H.G."/>
            <person name="Kugler K."/>
            <person name="Rivarola-Duarte L."/>
            <person name="Spannagl M."/>
            <person name="Mayer K.F.X."/>
            <person name="Lu F.H."/>
            <person name="Bevan M.W."/>
            <person name="Leroy P."/>
            <person name="Li P."/>
            <person name="You F.M."/>
            <person name="Sun Q."/>
            <person name="Liu Z."/>
            <person name="Lyons E."/>
            <person name="Wicker T."/>
            <person name="Salzberg S.L."/>
            <person name="Devos K.M."/>
            <person name="Dvorak J."/>
        </authorList>
    </citation>
    <scope>NUCLEOTIDE SEQUENCE [LARGE SCALE GENOMIC DNA]</scope>
    <source>
        <strain evidence="1">cv. AL8/78</strain>
    </source>
</reference>
<dbReference type="Gramene" id="AET2Gv20320600.27">
    <property type="protein sequence ID" value="AET2Gv20320600.27"/>
    <property type="gene ID" value="AET2Gv20320600"/>
</dbReference>
<dbReference type="Gramene" id="AET2Gv20320600.28">
    <property type="protein sequence ID" value="AET2Gv20320600.28"/>
    <property type="gene ID" value="AET2Gv20320600"/>
</dbReference>
<dbReference type="AlphaFoldDB" id="A0A453B0D4"/>
<evidence type="ECO:0000313" key="1">
    <source>
        <dbReference type="EnsemblPlants" id="AET2Gv20320600.28"/>
    </source>
</evidence>